<evidence type="ECO:0000313" key="2">
    <source>
        <dbReference type="Proteomes" id="UP001056778"/>
    </source>
</evidence>
<proteinExistence type="predicted"/>
<accession>A0ACB9TDP4</accession>
<evidence type="ECO:0000313" key="1">
    <source>
        <dbReference type="EMBL" id="KAI4464926.1"/>
    </source>
</evidence>
<gene>
    <name evidence="1" type="ORF">MML48_3g00004672</name>
</gene>
<comment type="caution">
    <text evidence="1">The sequence shown here is derived from an EMBL/GenBank/DDBJ whole genome shotgun (WGS) entry which is preliminary data.</text>
</comment>
<organism evidence="1 2">
    <name type="scientific">Holotrichia oblita</name>
    <name type="common">Chafer beetle</name>
    <dbReference type="NCBI Taxonomy" id="644536"/>
    <lineage>
        <taxon>Eukaryota</taxon>
        <taxon>Metazoa</taxon>
        <taxon>Ecdysozoa</taxon>
        <taxon>Arthropoda</taxon>
        <taxon>Hexapoda</taxon>
        <taxon>Insecta</taxon>
        <taxon>Pterygota</taxon>
        <taxon>Neoptera</taxon>
        <taxon>Endopterygota</taxon>
        <taxon>Coleoptera</taxon>
        <taxon>Polyphaga</taxon>
        <taxon>Scarabaeiformia</taxon>
        <taxon>Scarabaeidae</taxon>
        <taxon>Melolonthinae</taxon>
        <taxon>Holotrichia</taxon>
    </lineage>
</organism>
<protein>
    <submittedName>
        <fullName evidence="1">Uncharacterized protein</fullName>
    </submittedName>
</protein>
<dbReference type="Proteomes" id="UP001056778">
    <property type="component" value="Chromosome 3"/>
</dbReference>
<name>A0ACB9TDP4_HOLOL</name>
<dbReference type="EMBL" id="CM043017">
    <property type="protein sequence ID" value="KAI4464926.1"/>
    <property type="molecule type" value="Genomic_DNA"/>
</dbReference>
<reference evidence="1" key="1">
    <citation type="submission" date="2022-04" db="EMBL/GenBank/DDBJ databases">
        <title>Chromosome-scale genome assembly of Holotrichia oblita Faldermann.</title>
        <authorList>
            <person name="Rongchong L."/>
        </authorList>
    </citation>
    <scope>NUCLEOTIDE SEQUENCE</scope>
    <source>
        <strain evidence="1">81SQS9</strain>
    </source>
</reference>
<sequence>MYYRYYIMVNMLQVETDNQTPISENLAHLSVTTVLSYCKSKILKPYLRLLNITGLRSFSNDQSESITLVNCCSYLYIFSVILLMIVGYLLQYMACFRRDRGFGYVILESGNTFTMERNNNLYDHICNDSVVFVYVIPHALHFMGYIYAFLIFRSSDDDQLPSLMETVSAARLSTACETIRSAGHETRVRPFSHQETPRTQLDSILLYSANLRMNAKLFGVAIKKSYLYFYITICVVIIIILGQLHYFVRKH</sequence>
<keyword evidence="2" id="KW-1185">Reference proteome</keyword>